<evidence type="ECO:0000313" key="2">
    <source>
        <dbReference type="RefSeq" id="XP_074224461.1"/>
    </source>
</evidence>
<organism evidence="1 2">
    <name type="scientific">Camelus bactrianus</name>
    <name type="common">Bactrian camel</name>
    <dbReference type="NCBI Taxonomy" id="9837"/>
    <lineage>
        <taxon>Eukaryota</taxon>
        <taxon>Metazoa</taxon>
        <taxon>Chordata</taxon>
        <taxon>Craniata</taxon>
        <taxon>Vertebrata</taxon>
        <taxon>Euteleostomi</taxon>
        <taxon>Mammalia</taxon>
        <taxon>Eutheria</taxon>
        <taxon>Laurasiatheria</taxon>
        <taxon>Artiodactyla</taxon>
        <taxon>Tylopoda</taxon>
        <taxon>Camelidae</taxon>
        <taxon>Camelus</taxon>
    </lineage>
</organism>
<accession>A0AC58QQ98</accession>
<dbReference type="Proteomes" id="UP001732780">
    <property type="component" value="Chromosome 8"/>
</dbReference>
<name>A0AC58QQ98_CAMBA</name>
<dbReference type="RefSeq" id="XP_074224461.1">
    <property type="nucleotide sequence ID" value="XM_074368360.1"/>
</dbReference>
<keyword evidence="1" id="KW-1185">Reference proteome</keyword>
<sequence length="543" mass="59706">MCPQETPVREGFQPGPTLTPPSAGRERPSHWQEPSLAQGAGGPRPGAEAQAEVGAEQRGAERSPHFSPAQGSRLPFPRPAHARPASLAAIRVPPAHRVGLFRSLREPGRGMQLLRGLRLWGLGASAGPLSAARAPAARPGRRPPPRPRAPPAGPQLRPGLRLRARLAPSPGPQLPAAAAAACRDPPPASAAAMERPGAGGINSSEGENVSKKKEPSEELEANTVDSLVDLPFATVDIKDDFGITDVPQKNLERSKEHERINKDQIKKREKKRKDYQPNYFLSIPITSKEITKGIKILQNAIIQQDQRLAKAMSGDGSFHITLLVMQLLNEDEVNIGIDALLDLKPFIEEILQGKPLTLPFEGVDTFGNQVGFVKLAEGDHMNPLLEIADAAKRTFQERGVLAGESRTFKPHLTFMKLSKTPWLRKKGVKKIDPTFYEKFISHRFGEEVVRRIDLCSMLKKKQSNGYYHCESSIAIGKKPIGIQDLINEALHRERMALQSKVKQIKELLLKPETQAKIRRELFEGRSINNSNQGSDVDFSTTLT</sequence>
<gene>
    <name evidence="2" type="primary">AKAP7</name>
</gene>
<protein>
    <submittedName>
        <fullName evidence="2">A-kinase anchoring protein 7 isoform X1</fullName>
    </submittedName>
</protein>
<evidence type="ECO:0000313" key="1">
    <source>
        <dbReference type="Proteomes" id="UP001732780"/>
    </source>
</evidence>
<reference evidence="2" key="1">
    <citation type="submission" date="2025-08" db="UniProtKB">
        <authorList>
            <consortium name="RefSeq"/>
        </authorList>
    </citation>
    <scope>IDENTIFICATION</scope>
    <source>
        <tissue evidence="2">Blood</tissue>
    </source>
</reference>
<proteinExistence type="predicted"/>